<feature type="compositionally biased region" description="Low complexity" evidence="1">
    <location>
        <begin position="244"/>
        <end position="259"/>
    </location>
</feature>
<evidence type="ECO:0000256" key="2">
    <source>
        <dbReference type="SAM" id="SignalP"/>
    </source>
</evidence>
<dbReference type="AlphaFoldDB" id="A0A4Y0BMH4"/>
<name>A0A4Y0BMH4_ANOFN</name>
<proteinExistence type="predicted"/>
<organism evidence="3">
    <name type="scientific">Anopheles funestus</name>
    <name type="common">African malaria mosquito</name>
    <dbReference type="NCBI Taxonomy" id="62324"/>
    <lineage>
        <taxon>Eukaryota</taxon>
        <taxon>Metazoa</taxon>
        <taxon>Ecdysozoa</taxon>
        <taxon>Arthropoda</taxon>
        <taxon>Hexapoda</taxon>
        <taxon>Insecta</taxon>
        <taxon>Pterygota</taxon>
        <taxon>Neoptera</taxon>
        <taxon>Endopterygota</taxon>
        <taxon>Diptera</taxon>
        <taxon>Nematocera</taxon>
        <taxon>Culicoidea</taxon>
        <taxon>Culicidae</taxon>
        <taxon>Anophelinae</taxon>
        <taxon>Anopheles</taxon>
    </lineage>
</organism>
<feature type="region of interest" description="Disordered" evidence="1">
    <location>
        <begin position="244"/>
        <end position="277"/>
    </location>
</feature>
<keyword evidence="2" id="KW-0732">Signal</keyword>
<feature type="region of interest" description="Disordered" evidence="1">
    <location>
        <begin position="620"/>
        <end position="648"/>
    </location>
</feature>
<feature type="compositionally biased region" description="Basic residues" evidence="1">
    <location>
        <begin position="387"/>
        <end position="396"/>
    </location>
</feature>
<dbReference type="VEuPathDB" id="VectorBase:AFUN020688"/>
<feature type="compositionally biased region" description="Basic and acidic residues" evidence="1">
    <location>
        <begin position="366"/>
        <end position="375"/>
    </location>
</feature>
<feature type="chain" id="PRO_5021453924" description="Mucin-5AC" evidence="2">
    <location>
        <begin position="20"/>
        <end position="820"/>
    </location>
</feature>
<feature type="region of interest" description="Disordered" evidence="1">
    <location>
        <begin position="693"/>
        <end position="757"/>
    </location>
</feature>
<dbReference type="VEuPathDB" id="VectorBase:AFUN2_006791"/>
<feature type="compositionally biased region" description="Basic and acidic residues" evidence="1">
    <location>
        <begin position="414"/>
        <end position="427"/>
    </location>
</feature>
<feature type="region of interest" description="Disordered" evidence="1">
    <location>
        <begin position="366"/>
        <end position="432"/>
    </location>
</feature>
<evidence type="ECO:0000256" key="1">
    <source>
        <dbReference type="SAM" id="MobiDB-lite"/>
    </source>
</evidence>
<feature type="compositionally biased region" description="Polar residues" evidence="1">
    <location>
        <begin position="74"/>
        <end position="86"/>
    </location>
</feature>
<sequence>MKFIATYALALLLVSPALARPNLVEPIYLRRRSNPLEIVEESVESSSLPQDVSAQSSTEQQQQQQSTTGITEPATDSSTTIVASTSTHQPSYAFKRPELLKTKMGTSGFMVSTSTKVLTGGASSASGASQRPRPSSILAGSGEAKANDQLTLFDRYSGHAGVAEPMTDEEYQNELHRATERVPLRTTSPKEGLSTWVLLSGSDSTEMKNDFTSTTRKVITTTTTTTTPKPTTATKRFQPTTRRLIPTTTPRPARTTVTTSGSNMDEKKEKQNKPLPKQKIASTTLKPVIVKKVKKPVGATAATTTTTTTTTTPKPTTTTSTPATTPEMVITEQSASTVANDLSAAITDDTSMESSTFLILEPKDAQFDLPEDRSPAKTAPAANGGKVAKKPTRKPNAKAPGGTKKKPPNKKTRKPEVKDGVANDKKPANKNKPVSTQIINYLSREVMPTVGVGLVGLVMAAGLASYFLGSPLGALRRSDDRKDDLYYSNYEEYAGQDGQNEEDVFGKLIAGMPDRSYYRNNAVRRRTQVQPVRTGHQYYHVQPYSANKYPHITYRNRAYGGAGGPSAPETMYTNVNRPAQGQGQVQNQAKSQNEFFYNTPPTPYYPMRTVSVEASKVDVPSPVYSSSSFPTTPSSTVSPATTPSPAADPIVENEHEMMPHPEAYSSEHSPEHHAHYVVGTSYSDSMLDMINAASVPEHGPRRKRRAVESDEDIEFENEIDVDEDRPKDTSAQSSHSGEVTEMSFPKEDTETTTAAEVTETTTEILRYTWGDFIRNTVERKVAMGLHFLQHVTMDFQRYLNGVHDRFQQHHNHTSSSEATH</sequence>
<feature type="compositionally biased region" description="Acidic residues" evidence="1">
    <location>
        <begin position="709"/>
        <end position="723"/>
    </location>
</feature>
<feature type="region of interest" description="Disordered" evidence="1">
    <location>
        <begin position="296"/>
        <end position="324"/>
    </location>
</feature>
<protein>
    <recommendedName>
        <fullName evidence="4">Mucin-5AC</fullName>
    </recommendedName>
</protein>
<accession>A0A4Y0BMH4</accession>
<feature type="compositionally biased region" description="Low complexity" evidence="1">
    <location>
        <begin position="120"/>
        <end position="129"/>
    </location>
</feature>
<reference evidence="3" key="1">
    <citation type="submission" date="2020-05" db="UniProtKB">
        <authorList>
            <consortium name="EnsemblMetazoa"/>
        </authorList>
    </citation>
    <scope>IDENTIFICATION</scope>
    <source>
        <strain evidence="3">FUMOZ</strain>
    </source>
</reference>
<dbReference type="STRING" id="62324.A0A4Y0BMH4"/>
<feature type="signal peptide" evidence="2">
    <location>
        <begin position="1"/>
        <end position="19"/>
    </location>
</feature>
<feature type="compositionally biased region" description="Low complexity" evidence="1">
    <location>
        <begin position="55"/>
        <end position="68"/>
    </location>
</feature>
<dbReference type="EnsemblMetazoa" id="AFUN020688-RA">
    <property type="protein sequence ID" value="AFUN020688-PA"/>
    <property type="gene ID" value="AFUN020688"/>
</dbReference>
<feature type="region of interest" description="Disordered" evidence="1">
    <location>
        <begin position="40"/>
        <end position="86"/>
    </location>
</feature>
<feature type="compositionally biased region" description="Basic residues" evidence="1">
    <location>
        <begin position="403"/>
        <end position="413"/>
    </location>
</feature>
<evidence type="ECO:0000313" key="3">
    <source>
        <dbReference type="EnsemblMetazoa" id="AFUN020688-PA"/>
    </source>
</evidence>
<feature type="region of interest" description="Disordered" evidence="1">
    <location>
        <begin position="119"/>
        <end position="143"/>
    </location>
</feature>
<feature type="compositionally biased region" description="Low complexity" evidence="1">
    <location>
        <begin position="620"/>
        <end position="647"/>
    </location>
</feature>
<evidence type="ECO:0008006" key="4">
    <source>
        <dbReference type="Google" id="ProtNLM"/>
    </source>
</evidence>